<protein>
    <submittedName>
        <fullName evidence="2">Uncharacterized protein</fullName>
    </submittedName>
</protein>
<name>A0AAE0F871_9CHLO</name>
<comment type="caution">
    <text evidence="2">The sequence shown here is derived from an EMBL/GenBank/DDBJ whole genome shotgun (WGS) entry which is preliminary data.</text>
</comment>
<accession>A0AAE0F871</accession>
<feature type="non-terminal residue" evidence="2">
    <location>
        <position position="1"/>
    </location>
</feature>
<evidence type="ECO:0000313" key="3">
    <source>
        <dbReference type="Proteomes" id="UP001190700"/>
    </source>
</evidence>
<organism evidence="2 3">
    <name type="scientific">Cymbomonas tetramitiformis</name>
    <dbReference type="NCBI Taxonomy" id="36881"/>
    <lineage>
        <taxon>Eukaryota</taxon>
        <taxon>Viridiplantae</taxon>
        <taxon>Chlorophyta</taxon>
        <taxon>Pyramimonadophyceae</taxon>
        <taxon>Pyramimonadales</taxon>
        <taxon>Pyramimonadaceae</taxon>
        <taxon>Cymbomonas</taxon>
    </lineage>
</organism>
<evidence type="ECO:0000256" key="1">
    <source>
        <dbReference type="SAM" id="MobiDB-lite"/>
    </source>
</evidence>
<sequence length="271" mass="28925">LRIWWAHAVQERTPSGTHVAALGACLRSHVQVDAFSPLNTSQELGAWNVSAEQASSLRRLCEREDFRTAWSILSTSLALQVGGCPGRRRPPGGAPATRGGPPGGEEADAVHHTDLLQWVLQALGHVARRSRSDIYTEFFQHAERCKLGPTPVQIGGRPGAPDGETWRAAHCGDAPLPAVTFVRRVAELAARAWLREAPPRQEAGGAAGGSCGDCSAGDDLAEEVPGWMWCGVGTGTHRTVHSGADLADPALALVALLEIVPGRRSRRDRNQ</sequence>
<evidence type="ECO:0000313" key="2">
    <source>
        <dbReference type="EMBL" id="KAK3254830.1"/>
    </source>
</evidence>
<reference evidence="2 3" key="1">
    <citation type="journal article" date="2015" name="Genome Biol. Evol.">
        <title>Comparative Genomics of a Bacterivorous Green Alga Reveals Evolutionary Causalities and Consequences of Phago-Mixotrophic Mode of Nutrition.</title>
        <authorList>
            <person name="Burns J.A."/>
            <person name="Paasch A."/>
            <person name="Narechania A."/>
            <person name="Kim E."/>
        </authorList>
    </citation>
    <scope>NUCLEOTIDE SEQUENCE [LARGE SCALE GENOMIC DNA]</scope>
    <source>
        <strain evidence="2 3">PLY_AMNH</strain>
    </source>
</reference>
<dbReference type="Proteomes" id="UP001190700">
    <property type="component" value="Unassembled WGS sequence"/>
</dbReference>
<dbReference type="AlphaFoldDB" id="A0AAE0F871"/>
<keyword evidence="3" id="KW-1185">Reference proteome</keyword>
<dbReference type="EMBL" id="LGRX02023155">
    <property type="protein sequence ID" value="KAK3254830.1"/>
    <property type="molecule type" value="Genomic_DNA"/>
</dbReference>
<feature type="region of interest" description="Disordered" evidence="1">
    <location>
        <begin position="83"/>
        <end position="108"/>
    </location>
</feature>
<proteinExistence type="predicted"/>
<gene>
    <name evidence="2" type="ORF">CYMTET_35969</name>
</gene>